<gene>
    <name evidence="2" type="ORF">Ga0123461_1319</name>
</gene>
<name>A0A2K8L677_MARES</name>
<sequence length="126" mass="14075">MNIKTVLNSLIIGSILLILYVFVGHNFVKFYTGGKAKIIEAGTQINKLCNTNGACPTTMSGWHPSFSNSEILYKDNMVYSVSSDEGTNKEKKHQTFRLVYSFIMPDDWFEVQGGVGEPVTSGWKSR</sequence>
<keyword evidence="1" id="KW-0812">Transmembrane</keyword>
<evidence type="ECO:0000313" key="3">
    <source>
        <dbReference type="Proteomes" id="UP000231701"/>
    </source>
</evidence>
<feature type="transmembrane region" description="Helical" evidence="1">
    <location>
        <begin position="6"/>
        <end position="28"/>
    </location>
</feature>
<dbReference type="AlphaFoldDB" id="A0A2K8L677"/>
<evidence type="ECO:0000313" key="2">
    <source>
        <dbReference type="EMBL" id="ATX79736.1"/>
    </source>
</evidence>
<evidence type="ECO:0000256" key="1">
    <source>
        <dbReference type="SAM" id="Phobius"/>
    </source>
</evidence>
<organism evidence="2 3">
    <name type="scientific">Mariprofundus aestuarium</name>
    <dbReference type="NCBI Taxonomy" id="1921086"/>
    <lineage>
        <taxon>Bacteria</taxon>
        <taxon>Pseudomonadati</taxon>
        <taxon>Pseudomonadota</taxon>
        <taxon>Candidatius Mariprofundia</taxon>
        <taxon>Mariprofundales</taxon>
        <taxon>Mariprofundaceae</taxon>
        <taxon>Mariprofundus</taxon>
    </lineage>
</organism>
<dbReference type="EMBL" id="CP018799">
    <property type="protein sequence ID" value="ATX79736.1"/>
    <property type="molecule type" value="Genomic_DNA"/>
</dbReference>
<dbReference type="KEGG" id="maes:Ga0123461_1319"/>
<protein>
    <submittedName>
        <fullName evidence="2">Uncharacterized protein</fullName>
    </submittedName>
</protein>
<keyword evidence="1" id="KW-1133">Transmembrane helix</keyword>
<reference evidence="2 3" key="1">
    <citation type="submission" date="2016-12" db="EMBL/GenBank/DDBJ databases">
        <title>Isolation and genomic insights into novel planktonic Zetaproteobacteria from stratified waters of the Chesapeake Bay.</title>
        <authorList>
            <person name="McAllister S.M."/>
            <person name="Kato S."/>
            <person name="Chan C.S."/>
            <person name="Chiu B.K."/>
            <person name="Field E.K."/>
        </authorList>
    </citation>
    <scope>NUCLEOTIDE SEQUENCE [LARGE SCALE GENOMIC DNA]</scope>
    <source>
        <strain evidence="2 3">CP-5</strain>
    </source>
</reference>
<accession>A0A2K8L677</accession>
<keyword evidence="1" id="KW-0472">Membrane</keyword>
<dbReference type="Proteomes" id="UP000231701">
    <property type="component" value="Chromosome"/>
</dbReference>
<proteinExistence type="predicted"/>
<keyword evidence="3" id="KW-1185">Reference proteome</keyword>